<dbReference type="OrthoDB" id="4378272at2759"/>
<dbReference type="GeneID" id="63857535"/>
<name>A0A8G1RW98_9EURO</name>
<dbReference type="VEuPathDB" id="FungiDB:BO72DRAFT_27144"/>
<sequence>MSSHFCSSIIGFDRLALTRIRYPQKPLMTYITMASNVLSMPDEILAWHMRLLHWFPREEGYEVSGVLSSDGLGVAFHSITVHLQIPEKDIDHKFLALVLGECGWDADHMDHDNTVLDDRINHHSDHMLASLPYGSPFACGVIWHNAITLLRYKPEKHKYARCTAHGQNILDVKYEAATIDSWFHRLKKKWRPETIPKGRSGFDTSRLRAKSYSPDYY</sequence>
<proteinExistence type="predicted"/>
<evidence type="ECO:0000313" key="1">
    <source>
        <dbReference type="EMBL" id="RAK80069.1"/>
    </source>
</evidence>
<dbReference type="Proteomes" id="UP000249789">
    <property type="component" value="Unassembled WGS sequence"/>
</dbReference>
<organism evidence="1 2">
    <name type="scientific">Aspergillus fijiensis CBS 313.89</name>
    <dbReference type="NCBI Taxonomy" id="1448319"/>
    <lineage>
        <taxon>Eukaryota</taxon>
        <taxon>Fungi</taxon>
        <taxon>Dikarya</taxon>
        <taxon>Ascomycota</taxon>
        <taxon>Pezizomycotina</taxon>
        <taxon>Eurotiomycetes</taxon>
        <taxon>Eurotiomycetidae</taxon>
        <taxon>Eurotiales</taxon>
        <taxon>Aspergillaceae</taxon>
        <taxon>Aspergillus</taxon>
    </lineage>
</organism>
<dbReference type="RefSeq" id="XP_040804079.1">
    <property type="nucleotide sequence ID" value="XM_040940202.1"/>
</dbReference>
<gene>
    <name evidence="1" type="ORF">BO72DRAFT_27144</name>
</gene>
<reference evidence="1 2" key="1">
    <citation type="submission" date="2018-02" db="EMBL/GenBank/DDBJ databases">
        <title>The genomes of Aspergillus section Nigri reveals drivers in fungal speciation.</title>
        <authorList>
            <consortium name="DOE Joint Genome Institute"/>
            <person name="Vesth T.C."/>
            <person name="Nybo J."/>
            <person name="Theobald S."/>
            <person name="Brandl J."/>
            <person name="Frisvad J.C."/>
            <person name="Nielsen K.F."/>
            <person name="Lyhne E.K."/>
            <person name="Kogle M.E."/>
            <person name="Kuo A."/>
            <person name="Riley R."/>
            <person name="Clum A."/>
            <person name="Nolan M."/>
            <person name="Lipzen A."/>
            <person name="Salamov A."/>
            <person name="Henrissat B."/>
            <person name="Wiebenga A."/>
            <person name="De vries R.P."/>
            <person name="Grigoriev I.V."/>
            <person name="Mortensen U.H."/>
            <person name="Andersen M.R."/>
            <person name="Baker S.E."/>
        </authorList>
    </citation>
    <scope>NUCLEOTIDE SEQUENCE [LARGE SCALE GENOMIC DNA]</scope>
    <source>
        <strain evidence="1 2">CBS 313.89</strain>
    </source>
</reference>
<evidence type="ECO:0000313" key="2">
    <source>
        <dbReference type="Proteomes" id="UP000249789"/>
    </source>
</evidence>
<protein>
    <submittedName>
        <fullName evidence="1">Uncharacterized protein</fullName>
    </submittedName>
</protein>
<accession>A0A8G1RW98</accession>
<dbReference type="EMBL" id="KZ824631">
    <property type="protein sequence ID" value="RAK80069.1"/>
    <property type="molecule type" value="Genomic_DNA"/>
</dbReference>
<dbReference type="AlphaFoldDB" id="A0A8G1RW98"/>
<keyword evidence="2" id="KW-1185">Reference proteome</keyword>